<feature type="region of interest" description="Disordered" evidence="1">
    <location>
        <begin position="1"/>
        <end position="64"/>
    </location>
</feature>
<comment type="caution">
    <text evidence="2">The sequence shown here is derived from an EMBL/GenBank/DDBJ whole genome shotgun (WGS) entry which is preliminary data.</text>
</comment>
<dbReference type="Proteomes" id="UP001501777">
    <property type="component" value="Unassembled WGS sequence"/>
</dbReference>
<organism evidence="2 3">
    <name type="scientific">Streptomyces longisporus</name>
    <dbReference type="NCBI Taxonomy" id="1948"/>
    <lineage>
        <taxon>Bacteria</taxon>
        <taxon>Bacillati</taxon>
        <taxon>Actinomycetota</taxon>
        <taxon>Actinomycetes</taxon>
        <taxon>Kitasatosporales</taxon>
        <taxon>Streptomycetaceae</taxon>
        <taxon>Streptomyces</taxon>
    </lineage>
</organism>
<sequence length="81" mass="8777">MLRRRLQGEQAADRAGCRWGDPGAGTKDYLAMTAPDTPASRESGGQQHARSPCVVEGQPGRRLQGAGRRLGQVWAVSDRFL</sequence>
<proteinExistence type="predicted"/>
<name>A0ABN3MGH3_STRLO</name>
<evidence type="ECO:0000313" key="3">
    <source>
        <dbReference type="Proteomes" id="UP001501777"/>
    </source>
</evidence>
<accession>A0ABN3MGH3</accession>
<evidence type="ECO:0000313" key="2">
    <source>
        <dbReference type="EMBL" id="GAA2501585.1"/>
    </source>
</evidence>
<evidence type="ECO:0000256" key="1">
    <source>
        <dbReference type="SAM" id="MobiDB-lite"/>
    </source>
</evidence>
<gene>
    <name evidence="2" type="ORF">GCM10010276_50330</name>
</gene>
<protein>
    <submittedName>
        <fullName evidence="2">Uncharacterized protein</fullName>
    </submittedName>
</protein>
<keyword evidence="3" id="KW-1185">Reference proteome</keyword>
<dbReference type="EMBL" id="BAAASG010000011">
    <property type="protein sequence ID" value="GAA2501585.1"/>
    <property type="molecule type" value="Genomic_DNA"/>
</dbReference>
<reference evidence="2 3" key="1">
    <citation type="journal article" date="2019" name="Int. J. Syst. Evol. Microbiol.">
        <title>The Global Catalogue of Microorganisms (GCM) 10K type strain sequencing project: providing services to taxonomists for standard genome sequencing and annotation.</title>
        <authorList>
            <consortium name="The Broad Institute Genomics Platform"/>
            <consortium name="The Broad Institute Genome Sequencing Center for Infectious Disease"/>
            <person name="Wu L."/>
            <person name="Ma J."/>
        </authorList>
    </citation>
    <scope>NUCLEOTIDE SEQUENCE [LARGE SCALE GENOMIC DNA]</scope>
    <source>
        <strain evidence="2 3">JCM 4395</strain>
    </source>
</reference>